<evidence type="ECO:0000313" key="2">
    <source>
        <dbReference type="EMBL" id="AWM36172.1"/>
    </source>
</evidence>
<protein>
    <submittedName>
        <fullName evidence="2">Uncharacterized protein</fullName>
    </submittedName>
</protein>
<sequence length="318" mass="34052">MSNVTVPDDAAGKEATCPNCGKSFPTPSRYTAAVSEPRAAAVPTVPPGLAPPIPVLPVIPPVPPAPPGLVPPPTGGFLPGPDSTDAPAGYTKSRGITISPTVVAWLPAALLTAVLLLTFLPWVGSYAGGGAVYSQRPWWALLSGTPSRDFRLEERSGIPSNWLNKTSRDWLLFPFFLCLLVGTGVAWAERVIKVLGPGAPPPLVKLWPWRNSIVAGCAAVALLFLLWQLAHGFGMERAIQQQIAEEFAEKRAAAANSPADLAKVEYQEKQKFRAFDVEWTTWLYLALLCNVLAVGAVVTRVALDSRGNKPPPKLLLHY</sequence>
<evidence type="ECO:0000256" key="1">
    <source>
        <dbReference type="SAM" id="Phobius"/>
    </source>
</evidence>
<keyword evidence="3" id="KW-1185">Reference proteome</keyword>
<dbReference type="Proteomes" id="UP000245802">
    <property type="component" value="Chromosome"/>
</dbReference>
<proteinExistence type="predicted"/>
<feature type="transmembrane region" description="Helical" evidence="1">
    <location>
        <begin position="282"/>
        <end position="303"/>
    </location>
</feature>
<evidence type="ECO:0000313" key="3">
    <source>
        <dbReference type="Proteomes" id="UP000245802"/>
    </source>
</evidence>
<keyword evidence="1" id="KW-0472">Membrane</keyword>
<gene>
    <name evidence="2" type="ORF">C1280_03545</name>
</gene>
<dbReference type="KEGG" id="gog:C1280_03545"/>
<feature type="transmembrane region" description="Helical" evidence="1">
    <location>
        <begin position="209"/>
        <end position="230"/>
    </location>
</feature>
<name>A0A2Z3GVR5_9BACT</name>
<organism evidence="2 3">
    <name type="scientific">Gemmata obscuriglobus</name>
    <dbReference type="NCBI Taxonomy" id="114"/>
    <lineage>
        <taxon>Bacteria</taxon>
        <taxon>Pseudomonadati</taxon>
        <taxon>Planctomycetota</taxon>
        <taxon>Planctomycetia</taxon>
        <taxon>Gemmatales</taxon>
        <taxon>Gemmataceae</taxon>
        <taxon>Gemmata</taxon>
    </lineage>
</organism>
<keyword evidence="1" id="KW-0812">Transmembrane</keyword>
<keyword evidence="1" id="KW-1133">Transmembrane helix</keyword>
<feature type="transmembrane region" description="Helical" evidence="1">
    <location>
        <begin position="170"/>
        <end position="188"/>
    </location>
</feature>
<dbReference type="EMBL" id="CP025958">
    <property type="protein sequence ID" value="AWM36172.1"/>
    <property type="molecule type" value="Genomic_DNA"/>
</dbReference>
<accession>A0A2Z3GVR5</accession>
<dbReference type="AlphaFoldDB" id="A0A2Z3GVR5"/>
<reference evidence="2 3" key="1">
    <citation type="submission" date="2018-01" db="EMBL/GenBank/DDBJ databases">
        <title>G. obscuriglobus.</title>
        <authorList>
            <person name="Franke J."/>
            <person name="Blomberg W."/>
            <person name="Selmecki A."/>
        </authorList>
    </citation>
    <scope>NUCLEOTIDE SEQUENCE [LARGE SCALE GENOMIC DNA]</scope>
    <source>
        <strain evidence="2 3">DSM 5831</strain>
    </source>
</reference>
<feature type="transmembrane region" description="Helical" evidence="1">
    <location>
        <begin position="102"/>
        <end position="123"/>
    </location>
</feature>